<gene>
    <name evidence="2" type="ORF">Bequi_02700</name>
</gene>
<dbReference type="InterPro" id="IPR019999">
    <property type="entry name" value="Anth_synth_I-like"/>
</dbReference>
<feature type="domain" description="Chorismate-utilising enzyme C-terminal" evidence="1">
    <location>
        <begin position="138"/>
        <end position="396"/>
    </location>
</feature>
<dbReference type="InterPro" id="IPR015890">
    <property type="entry name" value="Chorismate_C"/>
</dbReference>
<dbReference type="PANTHER" id="PTHR11236:SF50">
    <property type="entry name" value="AMINODEOXYCHORISMATE SYNTHASE COMPONENT 1"/>
    <property type="match status" value="1"/>
</dbReference>
<dbReference type="InterPro" id="IPR043132">
    <property type="entry name" value="BCAT-like_C"/>
</dbReference>
<reference evidence="2" key="1">
    <citation type="submission" date="2022-02" db="EMBL/GenBank/DDBJ databases">
        <authorList>
            <person name="Lee M."/>
            <person name="Kim S.-J."/>
            <person name="Jung M.-Y."/>
        </authorList>
    </citation>
    <scope>NUCLEOTIDE SEQUENCE</scope>
    <source>
        <strain evidence="2">JHP9</strain>
    </source>
</reference>
<dbReference type="Proteomes" id="UP001203761">
    <property type="component" value="Unassembled WGS sequence"/>
</dbReference>
<dbReference type="Pfam" id="PF00425">
    <property type="entry name" value="Chorismate_bind"/>
    <property type="match status" value="1"/>
</dbReference>
<dbReference type="SUPFAM" id="SSF56752">
    <property type="entry name" value="D-aminoacid aminotransferase-like PLP-dependent enzymes"/>
    <property type="match status" value="1"/>
</dbReference>
<protein>
    <submittedName>
        <fullName evidence="2">Chorismate-binding protein</fullName>
    </submittedName>
</protein>
<dbReference type="PRINTS" id="PR00095">
    <property type="entry name" value="ANTSNTHASEI"/>
</dbReference>
<dbReference type="EMBL" id="JAKNCJ010000001">
    <property type="protein sequence ID" value="MCL6422305.1"/>
    <property type="molecule type" value="Genomic_DNA"/>
</dbReference>
<keyword evidence="3" id="KW-1185">Reference proteome</keyword>
<dbReference type="RefSeq" id="WP_249736412.1">
    <property type="nucleotide sequence ID" value="NZ_JAKNCJ010000001.1"/>
</dbReference>
<evidence type="ECO:0000259" key="1">
    <source>
        <dbReference type="Pfam" id="PF00425"/>
    </source>
</evidence>
<accession>A0ABT0R015</accession>
<comment type="caution">
    <text evidence="2">The sequence shown here is derived from an EMBL/GenBank/DDBJ whole genome shotgun (WGS) entry which is preliminary data.</text>
</comment>
<evidence type="ECO:0000313" key="2">
    <source>
        <dbReference type="EMBL" id="MCL6422305.1"/>
    </source>
</evidence>
<dbReference type="InterPro" id="IPR005801">
    <property type="entry name" value="ADC_synthase"/>
</dbReference>
<dbReference type="InterPro" id="IPR043131">
    <property type="entry name" value="BCAT-like_N"/>
</dbReference>
<sequence>MSTPPSLHPGAVAAAAPLFARFDDARGGTSLRFGAPQRWIIAETAAEVAPALAAIEAAVAGGAWAAGMITYEAAAGLDPDARTHSPLPGLPLLAFGICAAPVHEESADSAAERSPSGPAAVVARPYDCAPWRIDWSPSEHARRVEAVRAAIAEGFTYQANLTTRLRSSITGDLDACYEDLIAAQDGAFGASLDLGRWRILSASPEAFLEWDGRQVRSRPMKGTAPRDPSAPLAGRGALLASEKDRAENIMITDLLRNDLARIAVPGSVGVSDLLRAEEYPTLWTLTSTVSAAPRPGLTLAELLAATFPCGSITGAPKLSTMEIIESLEDDARGIYCGAIGFFAPAGAVGASARLSLSVAIRTILVDTVDGSATYGVGGGITWASDPAAEYAELLTKARILDAITEERPALQPRPDALPIETFAVRAGVPQHLELHLDRLERTARELLLSWDREQVRRAILERLPVALSVVEGGGADAIIRLTLQVDGTIDLAARPLPPASPGPVRLAIDTVPVFADDPALRRKTTDRALYEAARARHPEADDVVLVNSRGHVTETAIANLLVKIDGRWWTPPLADGLLPGVGRRLALAAGDARERSITVAELRAAQELALVSSVRGRRPAILLD</sequence>
<evidence type="ECO:0000313" key="3">
    <source>
        <dbReference type="Proteomes" id="UP001203761"/>
    </source>
</evidence>
<dbReference type="Gene3D" id="3.30.470.10">
    <property type="match status" value="1"/>
</dbReference>
<dbReference type="Pfam" id="PF01063">
    <property type="entry name" value="Aminotran_4"/>
    <property type="match status" value="1"/>
</dbReference>
<dbReference type="Gene3D" id="3.60.120.10">
    <property type="entry name" value="Anthranilate synthase"/>
    <property type="match status" value="1"/>
</dbReference>
<name>A0ABT0R015_9MICO</name>
<organism evidence="2 3">
    <name type="scientific">Brachybacterium equifaecis</name>
    <dbReference type="NCBI Taxonomy" id="2910770"/>
    <lineage>
        <taxon>Bacteria</taxon>
        <taxon>Bacillati</taxon>
        <taxon>Actinomycetota</taxon>
        <taxon>Actinomycetes</taxon>
        <taxon>Micrococcales</taxon>
        <taxon>Dermabacteraceae</taxon>
        <taxon>Brachybacterium</taxon>
    </lineage>
</organism>
<dbReference type="InterPro" id="IPR036038">
    <property type="entry name" value="Aminotransferase-like"/>
</dbReference>
<dbReference type="PANTHER" id="PTHR11236">
    <property type="entry name" value="AMINOBENZOATE/ANTHRANILATE SYNTHASE"/>
    <property type="match status" value="1"/>
</dbReference>
<dbReference type="InterPro" id="IPR001544">
    <property type="entry name" value="Aminotrans_IV"/>
</dbReference>
<dbReference type="Gene3D" id="3.20.10.10">
    <property type="entry name" value="D-amino Acid Aminotransferase, subunit A, domain 2"/>
    <property type="match status" value="1"/>
</dbReference>
<proteinExistence type="predicted"/>
<dbReference type="SUPFAM" id="SSF56322">
    <property type="entry name" value="ADC synthase"/>
    <property type="match status" value="1"/>
</dbReference>